<evidence type="ECO:0000256" key="1">
    <source>
        <dbReference type="ARBA" id="ARBA00001971"/>
    </source>
</evidence>
<keyword evidence="9 10" id="KW-0479">Metal-binding</keyword>
<dbReference type="InterPro" id="IPR001128">
    <property type="entry name" value="Cyt_P450"/>
</dbReference>
<dbReference type="Gene3D" id="1.10.630.10">
    <property type="entry name" value="Cytochrome P450"/>
    <property type="match status" value="1"/>
</dbReference>
<dbReference type="OMA" id="TSIATIW"/>
<evidence type="ECO:0000256" key="7">
    <source>
        <dbReference type="ARBA" id="ARBA00023033"/>
    </source>
</evidence>
<feature type="binding site" description="axial binding residue" evidence="9">
    <location>
        <position position="496"/>
    </location>
    <ligand>
        <name>heme</name>
        <dbReference type="ChEBI" id="CHEBI:30413"/>
    </ligand>
    <ligandPart>
        <name>Fe</name>
        <dbReference type="ChEBI" id="CHEBI:18248"/>
    </ligandPart>
</feature>
<dbReference type="InterPro" id="IPR036396">
    <property type="entry name" value="Cyt_P450_sf"/>
</dbReference>
<feature type="transmembrane region" description="Helical" evidence="12">
    <location>
        <begin position="26"/>
        <end position="48"/>
    </location>
</feature>
<dbReference type="Pfam" id="PF00067">
    <property type="entry name" value="p450"/>
    <property type="match status" value="1"/>
</dbReference>
<organism evidence="13 14">
    <name type="scientific">Tigriopus californicus</name>
    <name type="common">Marine copepod</name>
    <dbReference type="NCBI Taxonomy" id="6832"/>
    <lineage>
        <taxon>Eukaryota</taxon>
        <taxon>Metazoa</taxon>
        <taxon>Ecdysozoa</taxon>
        <taxon>Arthropoda</taxon>
        <taxon>Crustacea</taxon>
        <taxon>Multicrustacea</taxon>
        <taxon>Hexanauplia</taxon>
        <taxon>Copepoda</taxon>
        <taxon>Harpacticoida</taxon>
        <taxon>Harpacticidae</taxon>
        <taxon>Tigriopus</taxon>
    </lineage>
</organism>
<evidence type="ECO:0000256" key="8">
    <source>
        <dbReference type="ARBA" id="ARBA00023136"/>
    </source>
</evidence>
<dbReference type="CDD" id="cd20628">
    <property type="entry name" value="CYP4"/>
    <property type="match status" value="1"/>
</dbReference>
<keyword evidence="4 9" id="KW-0349">Heme</keyword>
<evidence type="ECO:0000256" key="10">
    <source>
        <dbReference type="RuleBase" id="RU000461"/>
    </source>
</evidence>
<dbReference type="InterPro" id="IPR050196">
    <property type="entry name" value="Cytochrome_P450_Monoox"/>
</dbReference>
<evidence type="ECO:0000256" key="9">
    <source>
        <dbReference type="PIRSR" id="PIRSR602401-1"/>
    </source>
</evidence>
<dbReference type="SUPFAM" id="SSF48264">
    <property type="entry name" value="Cytochrome P450"/>
    <property type="match status" value="1"/>
</dbReference>
<dbReference type="Proteomes" id="UP000318571">
    <property type="component" value="Chromosome 5"/>
</dbReference>
<dbReference type="GO" id="GO:0004497">
    <property type="term" value="F:monooxygenase activity"/>
    <property type="evidence" value="ECO:0007669"/>
    <property type="project" value="UniProtKB-KW"/>
</dbReference>
<evidence type="ECO:0000313" key="13">
    <source>
        <dbReference type="EMBL" id="TRY76244.1"/>
    </source>
</evidence>
<proteinExistence type="inferred from homology"/>
<name>A0A553PEZ3_TIGCA</name>
<comment type="caution">
    <text evidence="13">The sequence shown here is derived from an EMBL/GenBank/DDBJ whole genome shotgun (WGS) entry which is preliminary data.</text>
</comment>
<evidence type="ECO:0000256" key="11">
    <source>
        <dbReference type="SAM" id="MobiDB-lite"/>
    </source>
</evidence>
<keyword evidence="7 10" id="KW-0503">Monooxygenase</keyword>
<dbReference type="GO" id="GO:0020037">
    <property type="term" value="F:heme binding"/>
    <property type="evidence" value="ECO:0007669"/>
    <property type="project" value="InterPro"/>
</dbReference>
<gene>
    <name evidence="13" type="ORF">TCAL_07992</name>
</gene>
<keyword evidence="12" id="KW-0812">Transmembrane</keyword>
<feature type="compositionally biased region" description="Low complexity" evidence="11">
    <location>
        <begin position="451"/>
        <end position="473"/>
    </location>
</feature>
<dbReference type="GO" id="GO:0005506">
    <property type="term" value="F:iron ion binding"/>
    <property type="evidence" value="ECO:0007669"/>
    <property type="project" value="InterPro"/>
</dbReference>
<evidence type="ECO:0008006" key="15">
    <source>
        <dbReference type="Google" id="ProtNLM"/>
    </source>
</evidence>
<keyword evidence="6 9" id="KW-0408">Iron</keyword>
<accession>A0A553PEZ3</accession>
<sequence>VSAQSSIHVFLCREVWEKTANYSETMLILSLLVLAITGVTIQVLLHYLKLLLYTRRFPKAGLIYPLIGNANKLYDVPPEEILPVILKLAMKTDLRKMAAALGTKSIMMVFHPETTEAILSSNLHIGKSVEYDPLNDWLGGGLLLSKGAKWKSRRKMLTPAFHFRILEDAMITFNKYANNLTQSLLADGDCGRASLDIFPFMAKCTLDIILESAMGTGWFIQSQKSMDYPQVVNAMLRLIQHRQRSPWLMPDILFNLSPWKRKSDEYLSVLHGFSRSVIEQRRNEMKNSKSNDLGKRTAFLDLLLQARTSEGQELSNSDIQEEVDTFMFEGHDTTACALSWTILLLANHPEEQDRLYEEQIDIFGQENIDGLIENHHLNQMKHLEYCIKEALRLYPSVPVYGRTLESDVKLDGEIVPKGTDFLVISYLLHRNPLIWDRPNDFLPRRFSSDFSSGSSSTTTTTTNKNNSNNNNNNIEPKSLHRSPYAYVPFSAGPRNCIGQRFAMMEEKAILSTLVRKIKFVAIDRVEDVKPVIEIVTRPHRGIHVQCVPR</sequence>
<evidence type="ECO:0000256" key="5">
    <source>
        <dbReference type="ARBA" id="ARBA00022824"/>
    </source>
</evidence>
<dbReference type="PRINTS" id="PR00385">
    <property type="entry name" value="P450"/>
</dbReference>
<protein>
    <recommendedName>
        <fullName evidence="15">Cytochrome P450</fullName>
    </recommendedName>
</protein>
<evidence type="ECO:0000256" key="2">
    <source>
        <dbReference type="ARBA" id="ARBA00004586"/>
    </source>
</evidence>
<dbReference type="InterPro" id="IPR017972">
    <property type="entry name" value="Cyt_P450_CS"/>
</dbReference>
<keyword evidence="8 12" id="KW-0472">Membrane</keyword>
<dbReference type="GO" id="GO:0016705">
    <property type="term" value="F:oxidoreductase activity, acting on paired donors, with incorporation or reduction of molecular oxygen"/>
    <property type="evidence" value="ECO:0007669"/>
    <property type="project" value="InterPro"/>
</dbReference>
<dbReference type="AlphaFoldDB" id="A0A553PEZ3"/>
<dbReference type="PANTHER" id="PTHR24291">
    <property type="entry name" value="CYTOCHROME P450 FAMILY 4"/>
    <property type="match status" value="1"/>
</dbReference>
<dbReference type="InterPro" id="IPR002401">
    <property type="entry name" value="Cyt_P450_E_grp-I"/>
</dbReference>
<comment type="subcellular location">
    <subcellularLocation>
        <location evidence="2">Endoplasmic reticulum membrane</location>
    </subcellularLocation>
</comment>
<dbReference type="EMBL" id="VCGU01000004">
    <property type="protein sequence ID" value="TRY76244.1"/>
    <property type="molecule type" value="Genomic_DNA"/>
</dbReference>
<evidence type="ECO:0000256" key="4">
    <source>
        <dbReference type="ARBA" id="ARBA00022617"/>
    </source>
</evidence>
<evidence type="ECO:0000256" key="3">
    <source>
        <dbReference type="ARBA" id="ARBA00010617"/>
    </source>
</evidence>
<feature type="region of interest" description="Disordered" evidence="11">
    <location>
        <begin position="448"/>
        <end position="479"/>
    </location>
</feature>
<comment type="similarity">
    <text evidence="3 10">Belongs to the cytochrome P450 family.</text>
</comment>
<evidence type="ECO:0000313" key="14">
    <source>
        <dbReference type="Proteomes" id="UP000318571"/>
    </source>
</evidence>
<keyword evidence="14" id="KW-1185">Reference proteome</keyword>
<comment type="cofactor">
    <cofactor evidence="1 9">
        <name>heme</name>
        <dbReference type="ChEBI" id="CHEBI:30413"/>
    </cofactor>
</comment>
<keyword evidence="10" id="KW-0560">Oxidoreductase</keyword>
<keyword evidence="12" id="KW-1133">Transmembrane helix</keyword>
<dbReference type="STRING" id="6832.A0A553PEZ3"/>
<keyword evidence="5" id="KW-0256">Endoplasmic reticulum</keyword>
<dbReference type="PANTHER" id="PTHR24291:SF189">
    <property type="entry name" value="CYTOCHROME P450 4C3-RELATED"/>
    <property type="match status" value="1"/>
</dbReference>
<dbReference type="PROSITE" id="PS00086">
    <property type="entry name" value="CYTOCHROME_P450"/>
    <property type="match status" value="1"/>
</dbReference>
<dbReference type="GO" id="GO:0005789">
    <property type="term" value="C:endoplasmic reticulum membrane"/>
    <property type="evidence" value="ECO:0007669"/>
    <property type="project" value="UniProtKB-SubCell"/>
</dbReference>
<evidence type="ECO:0000256" key="12">
    <source>
        <dbReference type="SAM" id="Phobius"/>
    </source>
</evidence>
<dbReference type="PRINTS" id="PR00463">
    <property type="entry name" value="EP450I"/>
</dbReference>
<reference evidence="13 14" key="1">
    <citation type="journal article" date="2018" name="Nat. Ecol. Evol.">
        <title>Genomic signatures of mitonuclear coevolution across populations of Tigriopus californicus.</title>
        <authorList>
            <person name="Barreto F.S."/>
            <person name="Watson E.T."/>
            <person name="Lima T.G."/>
            <person name="Willett C.S."/>
            <person name="Edmands S."/>
            <person name="Li W."/>
            <person name="Burton R.S."/>
        </authorList>
    </citation>
    <scope>NUCLEOTIDE SEQUENCE [LARGE SCALE GENOMIC DNA]</scope>
    <source>
        <strain evidence="13 14">San Diego</strain>
    </source>
</reference>
<feature type="non-terminal residue" evidence="13">
    <location>
        <position position="1"/>
    </location>
</feature>
<evidence type="ECO:0000256" key="6">
    <source>
        <dbReference type="ARBA" id="ARBA00023004"/>
    </source>
</evidence>